<dbReference type="OrthoDB" id="10259681at2759"/>
<sequence length="127" mass="15366">MVFQRVPGSNSQRTNRIHLRLLRSLSSASYYCSHPCPEFPPHTFFRRFIPSTLSSKQHNISHRRVLYKCPRRETWSERAERDKIREEFAKSYPPLERLNWMPFEPWADHLIWDSAAEKLYVLSRLQY</sequence>
<accession>A0A9W4JI91</accession>
<evidence type="ECO:0000313" key="1">
    <source>
        <dbReference type="EMBL" id="CAG8401647.1"/>
    </source>
</evidence>
<name>A0A9W4JI91_9EURO</name>
<organism evidence="1 2">
    <name type="scientific">Penicillium salamii</name>
    <dbReference type="NCBI Taxonomy" id="1612424"/>
    <lineage>
        <taxon>Eukaryota</taxon>
        <taxon>Fungi</taxon>
        <taxon>Dikarya</taxon>
        <taxon>Ascomycota</taxon>
        <taxon>Pezizomycotina</taxon>
        <taxon>Eurotiomycetes</taxon>
        <taxon>Eurotiomycetidae</taxon>
        <taxon>Eurotiales</taxon>
        <taxon>Aspergillaceae</taxon>
        <taxon>Penicillium</taxon>
    </lineage>
</organism>
<evidence type="ECO:0000313" key="2">
    <source>
        <dbReference type="Proteomes" id="UP001152649"/>
    </source>
</evidence>
<dbReference type="Proteomes" id="UP001152649">
    <property type="component" value="Unassembled WGS sequence"/>
</dbReference>
<keyword evidence="2" id="KW-1185">Reference proteome</keyword>
<proteinExistence type="predicted"/>
<dbReference type="EMBL" id="CAJVPG010000388">
    <property type="protein sequence ID" value="CAG8401647.1"/>
    <property type="molecule type" value="Genomic_DNA"/>
</dbReference>
<dbReference type="AlphaFoldDB" id="A0A9W4JI91"/>
<reference evidence="1" key="1">
    <citation type="submission" date="2021-07" db="EMBL/GenBank/DDBJ databases">
        <authorList>
            <person name="Branca A.L. A."/>
        </authorList>
    </citation>
    <scope>NUCLEOTIDE SEQUENCE</scope>
</reference>
<protein>
    <submittedName>
        <fullName evidence="1">Uncharacterized protein</fullName>
    </submittedName>
</protein>
<comment type="caution">
    <text evidence="1">The sequence shown here is derived from an EMBL/GenBank/DDBJ whole genome shotgun (WGS) entry which is preliminary data.</text>
</comment>
<gene>
    <name evidence="1" type="ORF">PSALAMII_LOCUS7854</name>
</gene>